<dbReference type="SMART" id="SM00922">
    <property type="entry name" value="MR_MLE"/>
    <property type="match status" value="1"/>
</dbReference>
<dbReference type="Pfam" id="PF13378">
    <property type="entry name" value="MR_MLE_C"/>
    <property type="match status" value="1"/>
</dbReference>
<dbReference type="Gene3D" id="3.20.20.120">
    <property type="entry name" value="Enolase-like C-terminal domain"/>
    <property type="match status" value="1"/>
</dbReference>
<name>A0ABY3YLM2_9FLAO</name>
<protein>
    <recommendedName>
        <fullName evidence="5">Dipeptide epimerase</fullName>
        <ecNumber evidence="5">5.1.1.-</ecNumber>
    </recommendedName>
</protein>
<evidence type="ECO:0000256" key="1">
    <source>
        <dbReference type="ARBA" id="ARBA00008031"/>
    </source>
</evidence>
<dbReference type="SFLD" id="SFLDS00001">
    <property type="entry name" value="Enolase"/>
    <property type="match status" value="1"/>
</dbReference>
<dbReference type="InterPro" id="IPR013342">
    <property type="entry name" value="Mandelate_racemase_C"/>
</dbReference>
<dbReference type="EC" id="5.1.1.-" evidence="5"/>
<keyword evidence="3 5" id="KW-0460">Magnesium</keyword>
<evidence type="ECO:0000256" key="3">
    <source>
        <dbReference type="ARBA" id="ARBA00022842"/>
    </source>
</evidence>
<dbReference type="InterPro" id="IPR029065">
    <property type="entry name" value="Enolase_C-like"/>
</dbReference>
<organism evidence="7 8">
    <name type="scientific">Zhouia spongiae</name>
    <dbReference type="NCBI Taxonomy" id="2202721"/>
    <lineage>
        <taxon>Bacteria</taxon>
        <taxon>Pseudomonadati</taxon>
        <taxon>Bacteroidota</taxon>
        <taxon>Flavobacteriia</taxon>
        <taxon>Flavobacteriales</taxon>
        <taxon>Flavobacteriaceae</taxon>
        <taxon>Zhouia</taxon>
    </lineage>
</organism>
<evidence type="ECO:0000313" key="8">
    <source>
        <dbReference type="Proteomes" id="UP000829476"/>
    </source>
</evidence>
<gene>
    <name evidence="7" type="ORF">MQE36_16795</name>
</gene>
<keyword evidence="4 5" id="KW-0413">Isomerase</keyword>
<dbReference type="Pfam" id="PF02746">
    <property type="entry name" value="MR_MLE_N"/>
    <property type="match status" value="1"/>
</dbReference>
<dbReference type="PANTHER" id="PTHR48080:SF3">
    <property type="entry name" value="ENOLASE SUPERFAMILY MEMBER DDB_G0284701"/>
    <property type="match status" value="1"/>
</dbReference>
<reference evidence="7 8" key="1">
    <citation type="journal article" date="2018" name="Int. J. Syst. Evol. Microbiol.">
        <title>Zhouia spongiae sp. nov., isolated from a marine sponge.</title>
        <authorList>
            <person name="Zhuang L."/>
            <person name="Lin B."/>
            <person name="Qin F."/>
            <person name="Luo L."/>
        </authorList>
    </citation>
    <scope>NUCLEOTIDE SEQUENCE [LARGE SCALE GENOMIC DNA]</scope>
    <source>
        <strain evidence="7 8">HN-Y44</strain>
    </source>
</reference>
<dbReference type="RefSeq" id="WP_242937128.1">
    <property type="nucleotide sequence ID" value="NZ_CP094326.1"/>
</dbReference>
<comment type="cofactor">
    <cofactor evidence="5">
        <name>Mg(2+)</name>
        <dbReference type="ChEBI" id="CHEBI:18420"/>
    </cofactor>
    <text evidence="5">Binds 1 Mg(2+) ion per subunit.</text>
</comment>
<evidence type="ECO:0000259" key="6">
    <source>
        <dbReference type="SMART" id="SM00922"/>
    </source>
</evidence>
<keyword evidence="2 5" id="KW-0479">Metal-binding</keyword>
<evidence type="ECO:0000256" key="5">
    <source>
        <dbReference type="RuleBase" id="RU366006"/>
    </source>
</evidence>
<evidence type="ECO:0000256" key="4">
    <source>
        <dbReference type="ARBA" id="ARBA00023235"/>
    </source>
</evidence>
<dbReference type="CDD" id="cd03319">
    <property type="entry name" value="L-Ala-DL-Glu_epimerase"/>
    <property type="match status" value="1"/>
</dbReference>
<accession>A0ABY3YLM2</accession>
<dbReference type="Gene3D" id="3.30.390.10">
    <property type="entry name" value="Enolase-like, N-terminal domain"/>
    <property type="match status" value="1"/>
</dbReference>
<dbReference type="SUPFAM" id="SSF54826">
    <property type="entry name" value="Enolase N-terminal domain-like"/>
    <property type="match status" value="1"/>
</dbReference>
<dbReference type="PANTHER" id="PTHR48080">
    <property type="entry name" value="D-GALACTONATE DEHYDRATASE-RELATED"/>
    <property type="match status" value="1"/>
</dbReference>
<comment type="similarity">
    <text evidence="1 5">Belongs to the mandelate racemase/muconate lactonizing enzyme family.</text>
</comment>
<keyword evidence="8" id="KW-1185">Reference proteome</keyword>
<evidence type="ECO:0000256" key="2">
    <source>
        <dbReference type="ARBA" id="ARBA00022723"/>
    </source>
</evidence>
<dbReference type="InterPro" id="IPR029017">
    <property type="entry name" value="Enolase-like_N"/>
</dbReference>
<feature type="domain" description="Mandelate racemase/muconate lactonizing enzyme C-terminal" evidence="6">
    <location>
        <begin position="135"/>
        <end position="224"/>
    </location>
</feature>
<dbReference type="Proteomes" id="UP000829476">
    <property type="component" value="Chromosome"/>
</dbReference>
<dbReference type="InterPro" id="IPR034593">
    <property type="entry name" value="DgoD-like"/>
</dbReference>
<dbReference type="SUPFAM" id="SSF51604">
    <property type="entry name" value="Enolase C-terminal domain-like"/>
    <property type="match status" value="1"/>
</dbReference>
<dbReference type="InterPro" id="IPR034603">
    <property type="entry name" value="Dipeptide_epimerase"/>
</dbReference>
<dbReference type="InterPro" id="IPR013341">
    <property type="entry name" value="Mandelate_racemase_N_dom"/>
</dbReference>
<dbReference type="InterPro" id="IPR036849">
    <property type="entry name" value="Enolase-like_C_sf"/>
</dbReference>
<dbReference type="SFLD" id="SFLDG00180">
    <property type="entry name" value="muconate_cycloisomerase"/>
    <property type="match status" value="1"/>
</dbReference>
<evidence type="ECO:0000313" key="7">
    <source>
        <dbReference type="EMBL" id="UNY98722.1"/>
    </source>
</evidence>
<dbReference type="EMBL" id="CP094326">
    <property type="protein sequence ID" value="UNY98722.1"/>
    <property type="molecule type" value="Genomic_DNA"/>
</dbReference>
<proteinExistence type="inferred from homology"/>
<sequence length="336" mass="37516">MDIQLKKYVLELKHTFSISRESYDFQDSLIVCLSLDGKTGYGEATSNPYYQITTEKMISEINDIADELKNYTFTSPEDLYSWLTLKNISNFSKCAIDLAAHDLYGKLLNQPLYKIWNTDIGHYPVTSYTIGIASVEKMIEKLEAFPWPIYKIKLGTDRDIEIIRRLRAHSNAIFRVDANCAWAPGETVKNSFILKELGVEFIEQPLKADNWEGYKTVYKESALPVIADESCIIASDVEKCLGYFNGINIKLTKCGGLTPALQMIKTAKKSGLKTMVGCMTESTVGISAIAQLLPQLDYVDMDGAMLLKKDIAQGVRIEAKGKVIFPELGGSGITLN</sequence>